<comment type="caution">
    <text evidence="1">The sequence shown here is derived from an EMBL/GenBank/DDBJ whole genome shotgun (WGS) entry which is preliminary data.</text>
</comment>
<sequence length="40" mass="4941">MRKVGNFIFCLFEKTYEEDYREIENNFKSMDLILQFTDLV</sequence>
<dbReference type="EMBL" id="ABXB03000027">
    <property type="protein sequence ID" value="EFA22020.1"/>
    <property type="molecule type" value="Genomic_DNA"/>
</dbReference>
<protein>
    <submittedName>
        <fullName evidence="1">Uncharacterized protein</fullName>
    </submittedName>
</protein>
<organism evidence="1 2">
    <name type="scientific">Bifidobacterium gallicum DSM 20093 = LMG 11596</name>
    <dbReference type="NCBI Taxonomy" id="561180"/>
    <lineage>
        <taxon>Bacteria</taxon>
        <taxon>Bacillati</taxon>
        <taxon>Actinomycetota</taxon>
        <taxon>Actinomycetes</taxon>
        <taxon>Bifidobacteriales</taxon>
        <taxon>Bifidobacteriaceae</taxon>
        <taxon>Bifidobacterium</taxon>
    </lineage>
</organism>
<gene>
    <name evidence="1" type="ORF">BIFGAL_04479</name>
</gene>
<reference evidence="1 2" key="1">
    <citation type="submission" date="2009-11" db="EMBL/GenBank/DDBJ databases">
        <authorList>
            <person name="Weinstock G."/>
            <person name="Sodergren E."/>
            <person name="Clifton S."/>
            <person name="Fulton L."/>
            <person name="Fulton B."/>
            <person name="Courtney L."/>
            <person name="Fronick C."/>
            <person name="Harrison M."/>
            <person name="Strong C."/>
            <person name="Farmer C."/>
            <person name="Delahaunty K."/>
            <person name="Markovic C."/>
            <person name="Hall O."/>
            <person name="Minx P."/>
            <person name="Tomlinson C."/>
            <person name="Mitreva M."/>
            <person name="Nelson J."/>
            <person name="Hou S."/>
            <person name="Wollam A."/>
            <person name="Pepin K.H."/>
            <person name="Johnson M."/>
            <person name="Bhonagiri V."/>
            <person name="Nash W.E."/>
            <person name="Warren W."/>
            <person name="Chinwalla A."/>
            <person name="Mardis E.R."/>
            <person name="Wilson R.K."/>
        </authorList>
    </citation>
    <scope>NUCLEOTIDE SEQUENCE [LARGE SCALE GENOMIC DNA]</scope>
    <source>
        <strain evidence="1 2">DSM 20093</strain>
    </source>
</reference>
<evidence type="ECO:0000313" key="2">
    <source>
        <dbReference type="Proteomes" id="UP000003656"/>
    </source>
</evidence>
<evidence type="ECO:0000313" key="1">
    <source>
        <dbReference type="EMBL" id="EFA22020.1"/>
    </source>
</evidence>
<dbReference type="AlphaFoldDB" id="D1NX71"/>
<dbReference type="Proteomes" id="UP000003656">
    <property type="component" value="Unassembled WGS sequence"/>
</dbReference>
<proteinExistence type="predicted"/>
<accession>D1NX71</accession>
<name>D1NX71_9BIFI</name>